<protein>
    <submittedName>
        <fullName evidence="2">Uncharacterized protein</fullName>
    </submittedName>
</protein>
<organism evidence="2 3">
    <name type="scientific">Pleuronectes platessa</name>
    <name type="common">European plaice</name>
    <dbReference type="NCBI Taxonomy" id="8262"/>
    <lineage>
        <taxon>Eukaryota</taxon>
        <taxon>Metazoa</taxon>
        <taxon>Chordata</taxon>
        <taxon>Craniata</taxon>
        <taxon>Vertebrata</taxon>
        <taxon>Euteleostomi</taxon>
        <taxon>Actinopterygii</taxon>
        <taxon>Neopterygii</taxon>
        <taxon>Teleostei</taxon>
        <taxon>Neoteleostei</taxon>
        <taxon>Acanthomorphata</taxon>
        <taxon>Carangaria</taxon>
        <taxon>Pleuronectiformes</taxon>
        <taxon>Pleuronectoidei</taxon>
        <taxon>Pleuronectidae</taxon>
        <taxon>Pleuronectes</taxon>
    </lineage>
</organism>
<proteinExistence type="predicted"/>
<gene>
    <name evidence="2" type="ORF">PLEPLA_LOCUS10087</name>
</gene>
<feature type="compositionally biased region" description="Polar residues" evidence="1">
    <location>
        <begin position="92"/>
        <end position="101"/>
    </location>
</feature>
<accession>A0A9N7U0E8</accession>
<dbReference type="AlphaFoldDB" id="A0A9N7U0E8"/>
<feature type="region of interest" description="Disordered" evidence="1">
    <location>
        <begin position="69"/>
        <end position="103"/>
    </location>
</feature>
<keyword evidence="3" id="KW-1185">Reference proteome</keyword>
<dbReference type="EMBL" id="CADEAL010000568">
    <property type="protein sequence ID" value="CAB1422198.1"/>
    <property type="molecule type" value="Genomic_DNA"/>
</dbReference>
<evidence type="ECO:0000256" key="1">
    <source>
        <dbReference type="SAM" id="MobiDB-lite"/>
    </source>
</evidence>
<sequence length="194" mass="21123">MSWTLEFTGRQSFVWHGNKTPVRIRRGSIGRLLRDGPRLEDELLYERGPDKSQRSEKVGLSAVVQAQPGRACPAARAAPRRGEAPAGGSAPNTKTAFTSPPGSCAMHLPDPPHTPPHPLIHIYILSNTGRTGGSGPGASGLRRIYSNHSSPFFRSGIEDPRVAELEDPPEEPTVEILPDKRSDSEINESLRHIN</sequence>
<evidence type="ECO:0000313" key="3">
    <source>
        <dbReference type="Proteomes" id="UP001153269"/>
    </source>
</evidence>
<name>A0A9N7U0E8_PLEPL</name>
<comment type="caution">
    <text evidence="2">The sequence shown here is derived from an EMBL/GenBank/DDBJ whole genome shotgun (WGS) entry which is preliminary data.</text>
</comment>
<evidence type="ECO:0000313" key="2">
    <source>
        <dbReference type="EMBL" id="CAB1422198.1"/>
    </source>
</evidence>
<feature type="compositionally biased region" description="Basic and acidic residues" evidence="1">
    <location>
        <begin position="177"/>
        <end position="194"/>
    </location>
</feature>
<feature type="region of interest" description="Disordered" evidence="1">
    <location>
        <begin position="163"/>
        <end position="194"/>
    </location>
</feature>
<dbReference type="Proteomes" id="UP001153269">
    <property type="component" value="Unassembled WGS sequence"/>
</dbReference>
<reference evidence="2" key="1">
    <citation type="submission" date="2020-03" db="EMBL/GenBank/DDBJ databases">
        <authorList>
            <person name="Weist P."/>
        </authorList>
    </citation>
    <scope>NUCLEOTIDE SEQUENCE</scope>
</reference>